<dbReference type="SUPFAM" id="SSF48208">
    <property type="entry name" value="Six-hairpin glycosidases"/>
    <property type="match status" value="1"/>
</dbReference>
<keyword evidence="9 13" id="KW-0325">Glycoprotein</keyword>
<organism evidence="17 18">
    <name type="scientific">Ogataea polymorpha</name>
    <dbReference type="NCBI Taxonomy" id="460523"/>
    <lineage>
        <taxon>Eukaryota</taxon>
        <taxon>Fungi</taxon>
        <taxon>Dikarya</taxon>
        <taxon>Ascomycota</taxon>
        <taxon>Saccharomycotina</taxon>
        <taxon>Pichiomycetes</taxon>
        <taxon>Pichiales</taxon>
        <taxon>Pichiaceae</taxon>
        <taxon>Ogataea</taxon>
    </lineage>
</organism>
<evidence type="ECO:0000256" key="12">
    <source>
        <dbReference type="RuleBase" id="RU368089"/>
    </source>
</evidence>
<dbReference type="Gene3D" id="2.70.98.110">
    <property type="entry name" value="Glycosyl hydrolase family 63, N-terminal domain"/>
    <property type="match status" value="1"/>
</dbReference>
<evidence type="ECO:0000256" key="9">
    <source>
        <dbReference type="ARBA" id="ARBA00023180"/>
    </source>
</evidence>
<dbReference type="InterPro" id="IPR038518">
    <property type="entry name" value="Glyco_hydro_63N_sf"/>
</dbReference>
<dbReference type="InterPro" id="IPR031631">
    <property type="entry name" value="Glyco_hydro_63N"/>
</dbReference>
<evidence type="ECO:0000256" key="2">
    <source>
        <dbReference type="ARBA" id="ARBA00010833"/>
    </source>
</evidence>
<evidence type="ECO:0000256" key="6">
    <source>
        <dbReference type="ARBA" id="ARBA00022968"/>
    </source>
</evidence>
<keyword evidence="10 12" id="KW-0326">Glycosidase</keyword>
<dbReference type="PANTHER" id="PTHR10412">
    <property type="entry name" value="MANNOSYL-OLIGOSACCHARIDE GLUCOSIDASE"/>
    <property type="match status" value="1"/>
</dbReference>
<evidence type="ECO:0000259" key="15">
    <source>
        <dbReference type="Pfam" id="PF03200"/>
    </source>
</evidence>
<dbReference type="GO" id="GO:0006487">
    <property type="term" value="P:protein N-linked glycosylation"/>
    <property type="evidence" value="ECO:0007669"/>
    <property type="project" value="UniProtKB-UniRule"/>
</dbReference>
<evidence type="ECO:0000259" key="16">
    <source>
        <dbReference type="Pfam" id="PF16923"/>
    </source>
</evidence>
<evidence type="ECO:0000256" key="4">
    <source>
        <dbReference type="ARBA" id="ARBA00022801"/>
    </source>
</evidence>
<dbReference type="InterPro" id="IPR031335">
    <property type="entry name" value="Glyco_hydro_63_C"/>
</dbReference>
<evidence type="ECO:0000256" key="7">
    <source>
        <dbReference type="ARBA" id="ARBA00022989"/>
    </source>
</evidence>
<feature type="signal peptide" evidence="14">
    <location>
        <begin position="1"/>
        <end position="18"/>
    </location>
</feature>
<evidence type="ECO:0000256" key="8">
    <source>
        <dbReference type="ARBA" id="ARBA00023136"/>
    </source>
</evidence>
<comment type="caution">
    <text evidence="17">The sequence shown here is derived from an EMBL/GenBank/DDBJ whole genome shotgun (WGS) entry which is preliminary data.</text>
</comment>
<keyword evidence="8" id="KW-0472">Membrane</keyword>
<evidence type="ECO:0000256" key="14">
    <source>
        <dbReference type="SAM" id="SignalP"/>
    </source>
</evidence>
<evidence type="ECO:0000256" key="10">
    <source>
        <dbReference type="ARBA" id="ARBA00023295"/>
    </source>
</evidence>
<dbReference type="Proteomes" id="UP000788993">
    <property type="component" value="Unassembled WGS sequence"/>
</dbReference>
<feature type="domain" description="Glycosyl hydrolase family 63 C-terminal" evidence="15">
    <location>
        <begin position="302"/>
        <end position="792"/>
    </location>
</feature>
<comment type="subcellular location">
    <subcellularLocation>
        <location evidence="1 12">Endoplasmic reticulum membrane</location>
        <topology evidence="1 12">Single-pass type II membrane protein</topology>
    </subcellularLocation>
</comment>
<comment type="similarity">
    <text evidence="2 12">Belongs to the glycosyl hydrolase 63 family.</text>
</comment>
<comment type="catalytic activity">
    <reaction evidence="12">
        <text>N(4)-(alpha-D-Glc-(1-&gt;2)-alpha-D-Glc-(1-&gt;3)-alpha-D-Glc-(1-&gt;3)-alpha-D-Man-(1-&gt;2)-alpha-D-Man-(1-&gt;2)-alpha-D-Man-(1-&gt;3)-[alpha-D-Man-(1-&gt;2)-alpha-D-Man-(1-&gt;3)-[alpha-D-Man-(1-&gt;2)-alpha-D-Man-(1-&gt;6)]-alpha-D-Man-(1-&gt;6)]-beta-D-Man-(1-&gt;4)-beta-D-GlcNAc-(1-&gt;4)-beta-D-GlcNAc)-L-asparaginyl-[protein] + H2O = N(4)-(alpha-D-Glc-(1-&gt;3)-alpha-D-Glc-(1-&gt;3)-alpha-D-Man-(1-&gt;2)-alpha-D-Man-(1-&gt;2)-alpha-D-Man-(1-&gt;3)-[alpha-D-Man-(1-&gt;2)-alpha-D-Man-(1-&gt;3)-[alpha-D-Man-(1-&gt;2)-alpha-D-Man-(1-&gt;6)]-alpha-D-Man-(1-&gt;6)]-beta-D-Man-(1-&gt;4)-beta-D-GlcNAc-(1-&gt;4)-beta-D-GlcNAc)-L-asparaginyl-[protein] + beta-D-glucose</text>
        <dbReference type="Rhea" id="RHEA:55988"/>
        <dbReference type="Rhea" id="RHEA-COMP:12806"/>
        <dbReference type="Rhea" id="RHEA-COMP:14355"/>
        <dbReference type="ChEBI" id="CHEBI:15377"/>
        <dbReference type="ChEBI" id="CHEBI:15903"/>
        <dbReference type="ChEBI" id="CHEBI:59082"/>
        <dbReference type="ChEBI" id="CHEBI:132537"/>
        <dbReference type="EC" id="3.2.1.106"/>
    </reaction>
</comment>
<reference evidence="17" key="2">
    <citation type="submission" date="2021-01" db="EMBL/GenBank/DDBJ databases">
        <authorList>
            <person name="Schikora-Tamarit M.A."/>
        </authorList>
    </citation>
    <scope>NUCLEOTIDE SEQUENCE</scope>
    <source>
        <strain evidence="17">NCAIM Y.01608</strain>
    </source>
</reference>
<feature type="domain" description="Glycosyl hydrolase family 63 N-terminal" evidence="16">
    <location>
        <begin position="45"/>
        <end position="261"/>
    </location>
</feature>
<dbReference type="EMBL" id="JAEUBD010001504">
    <property type="protein sequence ID" value="KAH3659828.1"/>
    <property type="molecule type" value="Genomic_DNA"/>
</dbReference>
<evidence type="ECO:0000256" key="3">
    <source>
        <dbReference type="ARBA" id="ARBA00022692"/>
    </source>
</evidence>
<dbReference type="PANTHER" id="PTHR10412:SF11">
    <property type="entry name" value="MANNOSYL-OLIGOSACCHARIDE GLUCOSIDASE"/>
    <property type="match status" value="1"/>
</dbReference>
<evidence type="ECO:0000256" key="13">
    <source>
        <dbReference type="RuleBase" id="RU369107"/>
    </source>
</evidence>
<evidence type="ECO:0000313" key="18">
    <source>
        <dbReference type="Proteomes" id="UP000788993"/>
    </source>
</evidence>
<dbReference type="GO" id="GO:0009311">
    <property type="term" value="P:oligosaccharide metabolic process"/>
    <property type="evidence" value="ECO:0007669"/>
    <property type="project" value="UniProtKB-UniRule"/>
</dbReference>
<keyword evidence="6" id="KW-0735">Signal-anchor</keyword>
<sequence length="797" mass="91778">MLWKVLLASFFYGCSILATEYGILGNNSEDLSGLAADYASANSRSLLWGAYRSNLYLGVKPRLPESLLTGLMWFNVDSYQGVGALRHECRQDDQLDTFGWTRYDPRLGGHEIVKDAQFGLKLEADFVKTDDGNWALRVSGKPKKKDAKTSVVFYAGLEGEGELRYAGADDVTDGDVKLVGYSERLGGVFDLDVTKGSPKQYVAEGDYRGLGLDPSKTRHLSLMVPTGNVWRAKDIFLTLLGENIKKLQEYLDKEDRIPPEQLFQMKNMDNFEGNMHFVQKTFQGSFEFDIIFNLADNEPLMAEQLPQKVAEMNEKFDSKFAHNFQLAPPFIKPQHFQFAKEMLSQLLGGISYFYGDQLVDRNAVVDDLEFSHANLEGKSEGPYELFSAVPSRPFFPRGFYWDEGFHLLPVLEYDSDLALEIVQSWFSLIDEDGWIARELILGDEARSKVPPEFTVQNPNIANPPTLMLVFTKLLDLAKQAQETDKYGMDIGSYAGLLRLGDMHLKNPELLVKYANKVYPQLQKHYDWFRRTQRGETKLFARTCHSALDVFRWKGRTKDHCLPSGIDDYPRSPPDIAELHIDLLAWMGAMTRSIYRIAYLLEKHEDAQHYKEIYDNIVANMDDLHWSNKDQSYCDVTVDEEDEDVFECHIGYVSIMPFVHRLIPASSEHLKPILDQLQDPEQLWSRFGIRSLSKKDPYFHKGEDYWRGHIWVNINYLVLESLQYYAAQPETAPEIRAQMSDIYESLRKNLVENIYEQYRKTGYTWEQYNEETGAGQRTRHFSGWTSLVVLMMKMPERI</sequence>
<comment type="function">
    <text evidence="12">Cleaves the distal alpha 1,2-linked glucose residue from the Glc(3)Man(9)GlcNAc(2) oligosaccharide precursor.</text>
</comment>
<dbReference type="AlphaFoldDB" id="A0A9P8NT15"/>
<dbReference type="Pfam" id="PF03200">
    <property type="entry name" value="Glyco_hydro_63"/>
    <property type="match status" value="1"/>
</dbReference>
<protein>
    <recommendedName>
        <fullName evidence="11 12">Mannosyl-oligosaccharide glucosidase</fullName>
        <ecNumber evidence="11 12">3.2.1.106</ecNumber>
    </recommendedName>
    <alternativeName>
        <fullName evidence="13">Glucosidase I</fullName>
    </alternativeName>
</protein>
<keyword evidence="3" id="KW-0812">Transmembrane</keyword>
<evidence type="ECO:0000256" key="5">
    <source>
        <dbReference type="ARBA" id="ARBA00022824"/>
    </source>
</evidence>
<evidence type="ECO:0000313" key="17">
    <source>
        <dbReference type="EMBL" id="KAH3659828.1"/>
    </source>
</evidence>
<comment type="pathway">
    <text evidence="13">Glycan metabolism; N-glycan degradation.</text>
</comment>
<dbReference type="GO" id="GO:0005789">
    <property type="term" value="C:endoplasmic reticulum membrane"/>
    <property type="evidence" value="ECO:0007669"/>
    <property type="project" value="UniProtKB-SubCell"/>
</dbReference>
<evidence type="ECO:0000256" key="11">
    <source>
        <dbReference type="ARBA" id="ARBA00038888"/>
    </source>
</evidence>
<keyword evidence="14" id="KW-0732">Signal</keyword>
<dbReference type="InterPro" id="IPR012341">
    <property type="entry name" value="6hp_glycosidase-like_sf"/>
</dbReference>
<dbReference type="GO" id="GO:0004573">
    <property type="term" value="F:Glc3Man9GlcNAc2 oligosaccharide glucosidase activity"/>
    <property type="evidence" value="ECO:0007669"/>
    <property type="project" value="UniProtKB-UniRule"/>
</dbReference>
<accession>A0A9P8NT15</accession>
<feature type="chain" id="PRO_5040166171" description="Mannosyl-oligosaccharide glucosidase" evidence="14">
    <location>
        <begin position="19"/>
        <end position="797"/>
    </location>
</feature>
<name>A0A9P8NT15_9ASCO</name>
<dbReference type="Gene3D" id="1.50.10.10">
    <property type="match status" value="1"/>
</dbReference>
<dbReference type="InterPro" id="IPR004888">
    <property type="entry name" value="Glycoside_hydrolase_63"/>
</dbReference>
<proteinExistence type="inferred from homology"/>
<keyword evidence="7" id="KW-1133">Transmembrane helix</keyword>
<reference evidence="17" key="1">
    <citation type="journal article" date="2021" name="Open Biol.">
        <title>Shared evolutionary footprints suggest mitochondrial oxidative damage underlies multiple complex I losses in fungi.</title>
        <authorList>
            <person name="Schikora-Tamarit M.A."/>
            <person name="Marcet-Houben M."/>
            <person name="Nosek J."/>
            <person name="Gabaldon T."/>
        </authorList>
    </citation>
    <scope>NUCLEOTIDE SEQUENCE</scope>
    <source>
        <strain evidence="17">NCAIM Y.01608</strain>
    </source>
</reference>
<gene>
    <name evidence="17" type="ORF">OGATHE_005873</name>
</gene>
<keyword evidence="18" id="KW-1185">Reference proteome</keyword>
<dbReference type="InterPro" id="IPR008928">
    <property type="entry name" value="6-hairpin_glycosidase_sf"/>
</dbReference>
<keyword evidence="5 12" id="KW-0256">Endoplasmic reticulum</keyword>
<keyword evidence="4 12" id="KW-0378">Hydrolase</keyword>
<evidence type="ECO:0000256" key="1">
    <source>
        <dbReference type="ARBA" id="ARBA00004648"/>
    </source>
</evidence>
<dbReference type="Pfam" id="PF16923">
    <property type="entry name" value="Glyco_hydro_63N"/>
    <property type="match status" value="1"/>
</dbReference>
<dbReference type="EC" id="3.2.1.106" evidence="11 12"/>